<evidence type="ECO:0000313" key="2">
    <source>
        <dbReference type="Proteomes" id="UP000050331"/>
    </source>
</evidence>
<keyword evidence="2" id="KW-1185">Reference proteome</keyword>
<dbReference type="Proteomes" id="UP000050331">
    <property type="component" value="Chromosome"/>
</dbReference>
<dbReference type="STRING" id="1472767.AOX59_02450"/>
<dbReference type="RefSeq" id="WP_068441338.1">
    <property type="nucleotide sequence ID" value="NZ_CP013862.1"/>
</dbReference>
<organism evidence="1 2">
    <name type="scientific">Lentibacillus amyloliquefaciens</name>
    <dbReference type="NCBI Taxonomy" id="1472767"/>
    <lineage>
        <taxon>Bacteria</taxon>
        <taxon>Bacillati</taxon>
        <taxon>Bacillota</taxon>
        <taxon>Bacilli</taxon>
        <taxon>Bacillales</taxon>
        <taxon>Bacillaceae</taxon>
        <taxon>Lentibacillus</taxon>
    </lineage>
</organism>
<evidence type="ECO:0008006" key="3">
    <source>
        <dbReference type="Google" id="ProtNLM"/>
    </source>
</evidence>
<name>A0A0U4EAL8_9BACI</name>
<dbReference type="OrthoDB" id="2967575at2"/>
<gene>
    <name evidence="1" type="ORF">AOX59_02450</name>
</gene>
<dbReference type="KEGG" id="lao:AOX59_02450"/>
<protein>
    <recommendedName>
        <fullName evidence="3">DUF4316 domain-containing protein</fullName>
    </recommendedName>
</protein>
<dbReference type="AlphaFoldDB" id="A0A0U4EAL8"/>
<accession>A0A0U4EAL8</accession>
<evidence type="ECO:0000313" key="1">
    <source>
        <dbReference type="EMBL" id="ALX47561.1"/>
    </source>
</evidence>
<proteinExistence type="predicted"/>
<dbReference type="EMBL" id="CP013862">
    <property type="protein sequence ID" value="ALX47561.1"/>
    <property type="molecule type" value="Genomic_DNA"/>
</dbReference>
<reference evidence="1 2" key="1">
    <citation type="submission" date="2016-01" db="EMBL/GenBank/DDBJ databases">
        <title>Complete genome sequence of strain Lentibacillus amyloliquefaciens LAM0015T isolated from saline sediment.</title>
        <authorList>
            <person name="Wang J.-L."/>
            <person name="He M.-X."/>
        </authorList>
    </citation>
    <scope>NUCLEOTIDE SEQUENCE [LARGE SCALE GENOMIC DNA]</scope>
    <source>
        <strain evidence="1 2">LAM0015</strain>
    </source>
</reference>
<sequence length="179" mass="21061">MEKDKREMYVGNSDVYLIKGLELDVEFDYISQTEHATTILELEDYIQEQGIHPVKSEDGYIETEEDTIVYVPKTGEIDYAAGFEGQNLLEKDYRTEQLLDDFYDDCLSFWKRENDKKFNFALAKSPEELALQDISSLEHNPTIPNGDLLDKETKQKWLQEKRNELLNKNTKQHKHDMDM</sequence>